<protein>
    <submittedName>
        <fullName evidence="1">Uncharacterized protein</fullName>
    </submittedName>
</protein>
<organism evidence="1 2">
    <name type="scientific">Papaver somniferum</name>
    <name type="common">Opium poppy</name>
    <dbReference type="NCBI Taxonomy" id="3469"/>
    <lineage>
        <taxon>Eukaryota</taxon>
        <taxon>Viridiplantae</taxon>
        <taxon>Streptophyta</taxon>
        <taxon>Embryophyta</taxon>
        <taxon>Tracheophyta</taxon>
        <taxon>Spermatophyta</taxon>
        <taxon>Magnoliopsida</taxon>
        <taxon>Ranunculales</taxon>
        <taxon>Papaveraceae</taxon>
        <taxon>Papaveroideae</taxon>
        <taxon>Papaver</taxon>
    </lineage>
</organism>
<dbReference type="EMBL" id="CM010715">
    <property type="protein sequence ID" value="RZC43961.1"/>
    <property type="molecule type" value="Genomic_DNA"/>
</dbReference>
<keyword evidence="2" id="KW-1185">Reference proteome</keyword>
<evidence type="ECO:0000313" key="1">
    <source>
        <dbReference type="EMBL" id="RZC43961.1"/>
    </source>
</evidence>
<sequence length="184" mass="21266">MSYPFDDPRPPLQIWSFHFARLISQFGAVIRVHQADPFDKFLNVKILEQVVVKCILLVTMMEMVMVDIKSYEAASEANKERDDPKIRRRRKSKPRNTMTKSISINEFKYLLLLKTSGDEASGVPLCNYEWVPPARTIFELFDKKVIAMSSYFQGLQHQTHFITRGTIVFVVCEPGTQHIALLDI</sequence>
<proteinExistence type="predicted"/>
<dbReference type="AlphaFoldDB" id="A0A4Y7I8J9"/>
<reference evidence="1 2" key="1">
    <citation type="journal article" date="2018" name="Science">
        <title>The opium poppy genome and morphinan production.</title>
        <authorList>
            <person name="Guo L."/>
            <person name="Winzer T."/>
            <person name="Yang X."/>
            <person name="Li Y."/>
            <person name="Ning Z."/>
            <person name="He Z."/>
            <person name="Teodor R."/>
            <person name="Lu Y."/>
            <person name="Bowser T.A."/>
            <person name="Graham I.A."/>
            <person name="Ye K."/>
        </authorList>
    </citation>
    <scope>NUCLEOTIDE SEQUENCE [LARGE SCALE GENOMIC DNA]</scope>
    <source>
        <strain evidence="2">cv. HN1</strain>
        <tissue evidence="1">Leaves</tissue>
    </source>
</reference>
<name>A0A4Y7I8J9_PAPSO</name>
<evidence type="ECO:0000313" key="2">
    <source>
        <dbReference type="Proteomes" id="UP000316621"/>
    </source>
</evidence>
<accession>A0A4Y7I8J9</accession>
<gene>
    <name evidence="1" type="ORF">C5167_036914</name>
</gene>
<dbReference type="Proteomes" id="UP000316621">
    <property type="component" value="Chromosome 1"/>
</dbReference>
<dbReference type="Gramene" id="RZC43961">
    <property type="protein sequence ID" value="RZC43961"/>
    <property type="gene ID" value="C5167_036914"/>
</dbReference>